<protein>
    <recommendedName>
        <fullName evidence="5">Lipoprotein</fullName>
    </recommendedName>
</protein>
<organism evidence="3 4">
    <name type="scientific">Erythrobacter litoralis</name>
    <dbReference type="NCBI Taxonomy" id="39960"/>
    <lineage>
        <taxon>Bacteria</taxon>
        <taxon>Pseudomonadati</taxon>
        <taxon>Pseudomonadota</taxon>
        <taxon>Alphaproteobacteria</taxon>
        <taxon>Sphingomonadales</taxon>
        <taxon>Erythrobacteraceae</taxon>
        <taxon>Erythrobacter/Porphyrobacter group</taxon>
        <taxon>Erythrobacter</taxon>
    </lineage>
</organism>
<evidence type="ECO:0000313" key="3">
    <source>
        <dbReference type="EMBL" id="KEO92579.1"/>
    </source>
</evidence>
<evidence type="ECO:0000256" key="1">
    <source>
        <dbReference type="SAM" id="MobiDB-lite"/>
    </source>
</evidence>
<feature type="signal peptide" evidence="2">
    <location>
        <begin position="1"/>
        <end position="28"/>
    </location>
</feature>
<dbReference type="OrthoDB" id="7392185at2"/>
<keyword evidence="2" id="KW-0732">Signal</keyword>
<sequence>MTRICAGSHSAKGWTRALAMPLALLAVAACSGEAEQNVYEIKLADAKAKIGRTQSQYDTGSGLRTMRPAGTLAGGVRVSLANSGAFGSACTVRFEAVDDRRTRVIPDCGSTGAATTDMLAEFFELEVAAHVRKILTGEPIDGEALGKRMAVVMAKNMPAMQKEGFRPDSDWVEQQRSAAIQRVENQQDGWGDDASAMDGWND</sequence>
<dbReference type="EMBL" id="JMIX01000009">
    <property type="protein sequence ID" value="KEO92579.1"/>
    <property type="molecule type" value="Genomic_DNA"/>
</dbReference>
<comment type="caution">
    <text evidence="3">The sequence shown here is derived from an EMBL/GenBank/DDBJ whole genome shotgun (WGS) entry which is preliminary data.</text>
</comment>
<dbReference type="Proteomes" id="UP000027866">
    <property type="component" value="Unassembled WGS sequence"/>
</dbReference>
<proteinExistence type="predicted"/>
<keyword evidence="4" id="KW-1185">Reference proteome</keyword>
<name>A0A074MGK6_9SPHN</name>
<feature type="chain" id="PRO_5001697294" description="Lipoprotein" evidence="2">
    <location>
        <begin position="29"/>
        <end position="202"/>
    </location>
</feature>
<evidence type="ECO:0000313" key="4">
    <source>
        <dbReference type="Proteomes" id="UP000027866"/>
    </source>
</evidence>
<reference evidence="3 4" key="1">
    <citation type="submission" date="2014-04" db="EMBL/GenBank/DDBJ databases">
        <title>A comprehensive comparison of genomes of Erythrobacter spp. Strains.</title>
        <authorList>
            <person name="Zheng Q."/>
        </authorList>
    </citation>
    <scope>NUCLEOTIDE SEQUENCE [LARGE SCALE GENOMIC DNA]</scope>
    <source>
        <strain evidence="3 4">DSM 8509</strain>
    </source>
</reference>
<dbReference type="PROSITE" id="PS51257">
    <property type="entry name" value="PROKAR_LIPOPROTEIN"/>
    <property type="match status" value="1"/>
</dbReference>
<feature type="region of interest" description="Disordered" evidence="1">
    <location>
        <begin position="182"/>
        <end position="202"/>
    </location>
</feature>
<evidence type="ECO:0000256" key="2">
    <source>
        <dbReference type="SAM" id="SignalP"/>
    </source>
</evidence>
<dbReference type="RefSeq" id="WP_150132436.1">
    <property type="nucleotide sequence ID" value="NZ_CP017057.1"/>
</dbReference>
<evidence type="ECO:0008006" key="5">
    <source>
        <dbReference type="Google" id="ProtNLM"/>
    </source>
</evidence>
<dbReference type="AlphaFoldDB" id="A0A074MGK6"/>
<accession>A0A074MGK6</accession>
<gene>
    <name evidence="3" type="ORF">EH32_15070</name>
</gene>